<dbReference type="RefSeq" id="WP_006063586.1">
    <property type="nucleotide sequence ID" value="NZ_KB290831.1"/>
</dbReference>
<dbReference type="GO" id="GO:1904680">
    <property type="term" value="F:peptide transmembrane transporter activity"/>
    <property type="evidence" value="ECO:0007669"/>
    <property type="project" value="TreeGrafter"/>
</dbReference>
<feature type="domain" description="Solute-binding protein family 5" evidence="2">
    <location>
        <begin position="83"/>
        <end position="423"/>
    </location>
</feature>
<dbReference type="AlphaFoldDB" id="L1MFW7"/>
<dbReference type="InterPro" id="IPR039424">
    <property type="entry name" value="SBP_5"/>
</dbReference>
<protein>
    <submittedName>
        <fullName evidence="3">ABC transporter, substrate-binding protein, family 5</fullName>
    </submittedName>
</protein>
<dbReference type="Gene3D" id="3.40.190.10">
    <property type="entry name" value="Periplasmic binding protein-like II"/>
    <property type="match status" value="1"/>
</dbReference>
<dbReference type="InterPro" id="IPR030678">
    <property type="entry name" value="Peptide/Ni-bd"/>
</dbReference>
<dbReference type="Pfam" id="PF00496">
    <property type="entry name" value="SBP_bac_5"/>
    <property type="match status" value="1"/>
</dbReference>
<dbReference type="PROSITE" id="PS51257">
    <property type="entry name" value="PROKAR_LIPOPROTEIN"/>
    <property type="match status" value="1"/>
</dbReference>
<feature type="signal peptide" evidence="1">
    <location>
        <begin position="1"/>
        <end position="28"/>
    </location>
</feature>
<dbReference type="PIRSF" id="PIRSF002741">
    <property type="entry name" value="MppA"/>
    <property type="match status" value="1"/>
</dbReference>
<dbReference type="EMBL" id="AMEM01000018">
    <property type="protein sequence ID" value="EKX90142.1"/>
    <property type="molecule type" value="Genomic_DNA"/>
</dbReference>
<dbReference type="Gene3D" id="3.10.105.10">
    <property type="entry name" value="Dipeptide-binding Protein, Domain 3"/>
    <property type="match status" value="1"/>
</dbReference>
<proteinExistence type="predicted"/>
<dbReference type="CDD" id="cd08490">
    <property type="entry name" value="PBP2_NikA_DppA_OppA_like_3"/>
    <property type="match status" value="1"/>
</dbReference>
<dbReference type="Proteomes" id="UP000010445">
    <property type="component" value="Unassembled WGS sequence"/>
</dbReference>
<name>L1MFW7_9CORY</name>
<gene>
    <name evidence="3" type="ORF">HMPREF9997_01357</name>
</gene>
<keyword evidence="1" id="KW-0732">Signal</keyword>
<dbReference type="GO" id="GO:0043190">
    <property type="term" value="C:ATP-binding cassette (ABC) transporter complex"/>
    <property type="evidence" value="ECO:0007669"/>
    <property type="project" value="InterPro"/>
</dbReference>
<dbReference type="HOGENOM" id="CLU_017028_7_5_11"/>
<dbReference type="PANTHER" id="PTHR30290:SF65">
    <property type="entry name" value="MONOACYL PHOSPHATIDYLINOSITOL TETRAMANNOSIDE-BINDING PROTEIN LPQW-RELATED"/>
    <property type="match status" value="1"/>
</dbReference>
<evidence type="ECO:0000259" key="2">
    <source>
        <dbReference type="Pfam" id="PF00496"/>
    </source>
</evidence>
<evidence type="ECO:0000313" key="4">
    <source>
        <dbReference type="Proteomes" id="UP000010445"/>
    </source>
</evidence>
<dbReference type="InterPro" id="IPR000914">
    <property type="entry name" value="SBP_5_dom"/>
</dbReference>
<evidence type="ECO:0000256" key="1">
    <source>
        <dbReference type="SAM" id="SignalP"/>
    </source>
</evidence>
<dbReference type="STRING" id="1035195.HMPREF9997_01357"/>
<feature type="chain" id="PRO_5003954104" evidence="1">
    <location>
        <begin position="29"/>
        <end position="501"/>
    </location>
</feature>
<dbReference type="GO" id="GO:0042597">
    <property type="term" value="C:periplasmic space"/>
    <property type="evidence" value="ECO:0007669"/>
    <property type="project" value="UniProtKB-ARBA"/>
</dbReference>
<dbReference type="PANTHER" id="PTHR30290">
    <property type="entry name" value="PERIPLASMIC BINDING COMPONENT OF ABC TRANSPORTER"/>
    <property type="match status" value="1"/>
</dbReference>
<organism evidence="3 4">
    <name type="scientific">Corynebacterium durum F0235</name>
    <dbReference type="NCBI Taxonomy" id="1035195"/>
    <lineage>
        <taxon>Bacteria</taxon>
        <taxon>Bacillati</taxon>
        <taxon>Actinomycetota</taxon>
        <taxon>Actinomycetes</taxon>
        <taxon>Mycobacteriales</taxon>
        <taxon>Corynebacteriaceae</taxon>
        <taxon>Corynebacterium</taxon>
    </lineage>
</organism>
<keyword evidence="4" id="KW-1185">Reference proteome</keyword>
<dbReference type="SUPFAM" id="SSF53850">
    <property type="entry name" value="Periplasmic binding protein-like II"/>
    <property type="match status" value="1"/>
</dbReference>
<reference evidence="3 4" key="1">
    <citation type="submission" date="2012-05" db="EMBL/GenBank/DDBJ databases">
        <authorList>
            <person name="Weinstock G."/>
            <person name="Sodergren E."/>
            <person name="Lobos E.A."/>
            <person name="Fulton L."/>
            <person name="Fulton R."/>
            <person name="Courtney L."/>
            <person name="Fronick C."/>
            <person name="O'Laughlin M."/>
            <person name="Godfrey J."/>
            <person name="Wilson R.M."/>
            <person name="Miner T."/>
            <person name="Farmer C."/>
            <person name="Delehaunty K."/>
            <person name="Cordes M."/>
            <person name="Minx P."/>
            <person name="Tomlinson C."/>
            <person name="Chen J."/>
            <person name="Wollam A."/>
            <person name="Pepin K.H."/>
            <person name="Bhonagiri V."/>
            <person name="Zhang X."/>
            <person name="Suruliraj S."/>
            <person name="Warren W."/>
            <person name="Mitreva M."/>
            <person name="Mardis E.R."/>
            <person name="Wilson R.K."/>
        </authorList>
    </citation>
    <scope>NUCLEOTIDE SEQUENCE [LARGE SCALE GENOMIC DNA]</scope>
    <source>
        <strain evidence="3 4">F0235</strain>
    </source>
</reference>
<dbReference type="GO" id="GO:0015833">
    <property type="term" value="P:peptide transport"/>
    <property type="evidence" value="ECO:0007669"/>
    <property type="project" value="TreeGrafter"/>
</dbReference>
<dbReference type="OrthoDB" id="9764591at2"/>
<evidence type="ECO:0000313" key="3">
    <source>
        <dbReference type="EMBL" id="EKX90142.1"/>
    </source>
</evidence>
<dbReference type="eggNOG" id="COG0747">
    <property type="taxonomic scope" value="Bacteria"/>
</dbReference>
<comment type="caution">
    <text evidence="3">The sequence shown here is derived from an EMBL/GenBank/DDBJ whole genome shotgun (WGS) entry which is preliminary data.</text>
</comment>
<dbReference type="PATRIC" id="fig|1035195.3.peg.1217"/>
<sequence length="501" mass="53334">MTIRTTLKQGGRSACAFIAAVGISIAAAACTTPEGGQSQDSSSLAISLPFKPVASLSPFSDDAVLNTRMGIAETLVTLDTGGKPQPKLAESWTTPDPNKVVFTLRDGIKFHDGTPANAESIVTSLRHAWDAPSRPKGLGKKALTFEATGDREVTVTSEVADPILPQRFADPGTVILSQDAYTGDTPTVKGHGTGPFQLSEMDSTSATATKYADYWDGAPKLERLTVQFIEDGNARANAVRAGEVSMAQAVPIAQLGELRDLTIDSTPLPRGVYLHLNTSKGEFTDPAIRAAAAQAVRPDAIVDSIYEGHAGKTHGSLFNEKAEWASHVDSHNNTDNAADAHGKAITLATWKERPELGEVASVVADQLREAGFEVNVVVRDYKSMEPALLGGEYDAVIGSRNYQSGAADPVSFLASDYTCEGSYNLSQYCNPEIDEAIAKADGTTDNEERYTQAAEVGAKIVGDNAVIPLAHEYSINAYNTVSNLNFDPFERLLITKDTAHS</sequence>
<accession>L1MFW7</accession>